<gene>
    <name evidence="1" type="ordered locus">Cyan7822_2565</name>
</gene>
<protein>
    <submittedName>
        <fullName evidence="1">Uncharacterized protein</fullName>
    </submittedName>
</protein>
<evidence type="ECO:0000313" key="2">
    <source>
        <dbReference type="Proteomes" id="UP000008206"/>
    </source>
</evidence>
<dbReference type="HOGENOM" id="CLU_3308353_0_0_3"/>
<dbReference type="Proteomes" id="UP000008206">
    <property type="component" value="Chromosome"/>
</dbReference>
<accession>E0UI07</accession>
<dbReference type="AlphaFoldDB" id="E0UI07"/>
<name>E0UI07_GLOV7</name>
<proteinExistence type="predicted"/>
<organism evidence="1 2">
    <name type="scientific">Gloeothece verrucosa (strain PCC 7822)</name>
    <name type="common">Cyanothece sp. (strain PCC 7822)</name>
    <dbReference type="NCBI Taxonomy" id="497965"/>
    <lineage>
        <taxon>Bacteria</taxon>
        <taxon>Bacillati</taxon>
        <taxon>Cyanobacteriota</taxon>
        <taxon>Cyanophyceae</taxon>
        <taxon>Oscillatoriophycideae</taxon>
        <taxon>Chroococcales</taxon>
        <taxon>Aphanothecaceae</taxon>
        <taxon>Gloeothece</taxon>
        <taxon>Gloeothece verrucosa</taxon>
    </lineage>
</organism>
<dbReference type="KEGG" id="cyj:Cyan7822_2565"/>
<dbReference type="EMBL" id="CP002198">
    <property type="protein sequence ID" value="ADN14537.1"/>
    <property type="molecule type" value="Genomic_DNA"/>
</dbReference>
<reference evidence="2" key="1">
    <citation type="journal article" date="2011" name="MBio">
        <title>Novel metabolic attributes of the genus Cyanothece, comprising a group of unicellular nitrogen-fixing Cyanobacteria.</title>
        <authorList>
            <person name="Bandyopadhyay A."/>
            <person name="Elvitigala T."/>
            <person name="Welsh E."/>
            <person name="Stockel J."/>
            <person name="Liberton M."/>
            <person name="Min H."/>
            <person name="Sherman L.A."/>
            <person name="Pakrasi H.B."/>
        </authorList>
    </citation>
    <scope>NUCLEOTIDE SEQUENCE [LARGE SCALE GENOMIC DNA]</scope>
    <source>
        <strain evidence="2">PCC 7822</strain>
    </source>
</reference>
<keyword evidence="2" id="KW-1185">Reference proteome</keyword>
<evidence type="ECO:0000313" key="1">
    <source>
        <dbReference type="EMBL" id="ADN14537.1"/>
    </source>
</evidence>
<dbReference type="STRING" id="497965.Cyan7822_2565"/>
<sequence length="39" mass="4498">MKLEQLLQQKRTIRVLGFDDAPFERHSPLPVEVSTPHSP</sequence>